<evidence type="ECO:0000256" key="5">
    <source>
        <dbReference type="ARBA" id="ARBA00004971"/>
    </source>
</evidence>
<keyword evidence="9" id="KW-0479">Metal-binding</keyword>
<evidence type="ECO:0000256" key="11">
    <source>
        <dbReference type="ARBA" id="ARBA00023004"/>
    </source>
</evidence>
<dbReference type="PROSITE" id="PS00191">
    <property type="entry name" value="CYTOCHROME_B5_1"/>
    <property type="match status" value="1"/>
</dbReference>
<dbReference type="Pfam" id="PF00173">
    <property type="entry name" value="Cyt-b5"/>
    <property type="match status" value="1"/>
</dbReference>
<keyword evidence="8" id="KW-0349">Heme</keyword>
<dbReference type="InterPro" id="IPR000572">
    <property type="entry name" value="OxRdtase_Mopterin-bd_dom"/>
</dbReference>
<dbReference type="AlphaFoldDB" id="A0ABD0LCN5"/>
<dbReference type="EMBL" id="JACVVK020000061">
    <property type="protein sequence ID" value="KAK7497145.1"/>
    <property type="molecule type" value="Genomic_DNA"/>
</dbReference>
<dbReference type="GO" id="GO:0046872">
    <property type="term" value="F:metal ion binding"/>
    <property type="evidence" value="ECO:0007669"/>
    <property type="project" value="UniProtKB-KW"/>
</dbReference>
<comment type="pathway">
    <text evidence="4">Sulfur metabolism.</text>
</comment>
<dbReference type="InterPro" id="IPR018506">
    <property type="entry name" value="Cyt_B5_heme-BS"/>
</dbReference>
<dbReference type="InterPro" id="IPR036374">
    <property type="entry name" value="OxRdtase_Mopterin-bd_sf"/>
</dbReference>
<evidence type="ECO:0000256" key="7">
    <source>
        <dbReference type="ARBA" id="ARBA00022505"/>
    </source>
</evidence>
<dbReference type="GO" id="GO:0005758">
    <property type="term" value="C:mitochondrial intermembrane space"/>
    <property type="evidence" value="ECO:0007669"/>
    <property type="project" value="UniProtKB-SubCell"/>
</dbReference>
<sequence length="563" mass="61985">MFSSAAPKFIRSCGVQAWKHHHRCFPNVSVLASPKCSVHHESSGRESCNNSQARKAVHVAAAVGTACLLGASLYWKAQYDRHEAAEFSQEGGKFRTGLPTYTLAEVAQHKTKETRIWVTYKNGVYDITDYVTSHPGGTKILLAAGGPMEPYWNLYGVHKHPGIIKIAEKYRIGNITERPPAESVSVNDPYGSEPARNPVLIPSSKKPFNAEPPALLLVDSFLTPNELFYVRNHLPVPQVNLKTYTLDVEGPKKVLKFTYDDLIKLPKKSVAAVVQCAGNRRSDMVDIKPVKGLNWGAAAIGNAEWSGVRLSDLLKQCGVNLDTTTKKHLVFEGMDKGPEGSVYGASIPIELAKSLKDEIILAYEMNGKQIPRDHGYPVRVIIPGVVGARQVKWLNKIYLSDEESECHWQRRDYKGFNSSIDWHNVDFDSSVAIMQLPVVSAICDPPAGTELEEGSEDVTVRGYAWSGGGRGIIRVDVSADGGKTWHTAELQPNGQTPYRAWAWTLWEATVPLPEGHVGPVELVCKAVDVSYNVQPDGVEGVWNLRGVLNNAWHRVTVTVPPPS</sequence>
<evidence type="ECO:0000256" key="3">
    <source>
        <dbReference type="ARBA" id="ARBA00004569"/>
    </source>
</evidence>
<dbReference type="PRINTS" id="PR00407">
    <property type="entry name" value="EUMOPTERIN"/>
</dbReference>
<dbReference type="FunFam" id="2.60.40.650:FF:000002">
    <property type="entry name" value="sulfite oxidase"/>
    <property type="match status" value="1"/>
</dbReference>
<keyword evidence="10" id="KW-0560">Oxidoreductase</keyword>
<dbReference type="PANTHER" id="PTHR19372">
    <property type="entry name" value="SULFITE REDUCTASE"/>
    <property type="match status" value="1"/>
</dbReference>
<evidence type="ECO:0000313" key="16">
    <source>
        <dbReference type="Proteomes" id="UP001519460"/>
    </source>
</evidence>
<evidence type="ECO:0000256" key="2">
    <source>
        <dbReference type="ARBA" id="ARBA00001970"/>
    </source>
</evidence>
<gene>
    <name evidence="15" type="ORF">BaRGS_00011675</name>
</gene>
<evidence type="ECO:0000256" key="12">
    <source>
        <dbReference type="ARBA" id="ARBA00023128"/>
    </source>
</evidence>
<evidence type="ECO:0000256" key="4">
    <source>
        <dbReference type="ARBA" id="ARBA00004678"/>
    </source>
</evidence>
<protein>
    <recommendedName>
        <fullName evidence="13">Sulfite oxidase</fullName>
        <ecNumber evidence="6">1.8.3.1</ecNumber>
    </recommendedName>
</protein>
<comment type="cofactor">
    <cofactor evidence="2">
        <name>heme b</name>
        <dbReference type="ChEBI" id="CHEBI:60344"/>
    </cofactor>
</comment>
<dbReference type="Pfam" id="PF00174">
    <property type="entry name" value="Oxidored_molyb"/>
    <property type="match status" value="1"/>
</dbReference>
<dbReference type="FunFam" id="3.90.420.10:FF:000002">
    <property type="entry name" value="sulfite oxidase, mitochondrial"/>
    <property type="match status" value="1"/>
</dbReference>
<dbReference type="SUPFAM" id="SSF81296">
    <property type="entry name" value="E set domains"/>
    <property type="match status" value="1"/>
</dbReference>
<evidence type="ECO:0000256" key="1">
    <source>
        <dbReference type="ARBA" id="ARBA00001924"/>
    </source>
</evidence>
<reference evidence="15 16" key="1">
    <citation type="journal article" date="2023" name="Sci. Data">
        <title>Genome assembly of the Korean intertidal mud-creeper Batillaria attramentaria.</title>
        <authorList>
            <person name="Patra A.K."/>
            <person name="Ho P.T."/>
            <person name="Jun S."/>
            <person name="Lee S.J."/>
            <person name="Kim Y."/>
            <person name="Won Y.J."/>
        </authorList>
    </citation>
    <scope>NUCLEOTIDE SEQUENCE [LARGE SCALE GENOMIC DNA]</scope>
    <source>
        <strain evidence="15">Wonlab-2016</strain>
    </source>
</reference>
<evidence type="ECO:0000256" key="13">
    <source>
        <dbReference type="ARBA" id="ARBA00070338"/>
    </source>
</evidence>
<dbReference type="PROSITE" id="PS50255">
    <property type="entry name" value="CYTOCHROME_B5_2"/>
    <property type="match status" value="1"/>
</dbReference>
<dbReference type="Pfam" id="PF03404">
    <property type="entry name" value="Mo-co_dimer"/>
    <property type="match status" value="1"/>
</dbReference>
<keyword evidence="11" id="KW-0408">Iron</keyword>
<dbReference type="EC" id="1.8.3.1" evidence="6"/>
<dbReference type="InterPro" id="IPR008335">
    <property type="entry name" value="Mopterin_OxRdtase_euk"/>
</dbReference>
<keyword evidence="7" id="KW-0500">Molybdenum</keyword>
<dbReference type="InterPro" id="IPR001199">
    <property type="entry name" value="Cyt_B5-like_heme/steroid-bd"/>
</dbReference>
<dbReference type="SUPFAM" id="SSF56524">
    <property type="entry name" value="Oxidoreductase molybdopterin-binding domain"/>
    <property type="match status" value="1"/>
</dbReference>
<dbReference type="InterPro" id="IPR014756">
    <property type="entry name" value="Ig_E-set"/>
</dbReference>
<evidence type="ECO:0000256" key="8">
    <source>
        <dbReference type="ARBA" id="ARBA00022617"/>
    </source>
</evidence>
<dbReference type="PANTHER" id="PTHR19372:SF7">
    <property type="entry name" value="SULFITE OXIDASE, MITOCHONDRIAL"/>
    <property type="match status" value="1"/>
</dbReference>
<comment type="pathway">
    <text evidence="5">Energy metabolism; sulfur metabolism.</text>
</comment>
<dbReference type="SMART" id="SM01117">
    <property type="entry name" value="Cyt-b5"/>
    <property type="match status" value="1"/>
</dbReference>
<dbReference type="GO" id="GO:0008482">
    <property type="term" value="F:sulfite oxidase activity"/>
    <property type="evidence" value="ECO:0007669"/>
    <property type="project" value="UniProtKB-EC"/>
</dbReference>
<evidence type="ECO:0000313" key="15">
    <source>
        <dbReference type="EMBL" id="KAK7497145.1"/>
    </source>
</evidence>
<evidence type="ECO:0000256" key="10">
    <source>
        <dbReference type="ARBA" id="ARBA00023002"/>
    </source>
</evidence>
<dbReference type="InterPro" id="IPR036400">
    <property type="entry name" value="Cyt_B5-like_heme/steroid_sf"/>
</dbReference>
<keyword evidence="16" id="KW-1185">Reference proteome</keyword>
<dbReference type="Proteomes" id="UP001519460">
    <property type="component" value="Unassembled WGS sequence"/>
</dbReference>
<dbReference type="Gene3D" id="3.90.420.10">
    <property type="entry name" value="Oxidoreductase, molybdopterin-binding domain"/>
    <property type="match status" value="1"/>
</dbReference>
<dbReference type="CDD" id="cd02111">
    <property type="entry name" value="eukary_SO_Moco"/>
    <property type="match status" value="1"/>
</dbReference>
<dbReference type="InterPro" id="IPR005066">
    <property type="entry name" value="MoCF_OxRdtse_dimer"/>
</dbReference>
<organism evidence="15 16">
    <name type="scientific">Batillaria attramentaria</name>
    <dbReference type="NCBI Taxonomy" id="370345"/>
    <lineage>
        <taxon>Eukaryota</taxon>
        <taxon>Metazoa</taxon>
        <taxon>Spiralia</taxon>
        <taxon>Lophotrochozoa</taxon>
        <taxon>Mollusca</taxon>
        <taxon>Gastropoda</taxon>
        <taxon>Caenogastropoda</taxon>
        <taxon>Sorbeoconcha</taxon>
        <taxon>Cerithioidea</taxon>
        <taxon>Batillariidae</taxon>
        <taxon>Batillaria</taxon>
    </lineage>
</organism>
<evidence type="ECO:0000256" key="6">
    <source>
        <dbReference type="ARBA" id="ARBA00012505"/>
    </source>
</evidence>
<accession>A0ABD0LCN5</accession>
<feature type="domain" description="Cytochrome b5 heme-binding" evidence="14">
    <location>
        <begin position="98"/>
        <end position="176"/>
    </location>
</feature>
<dbReference type="Gene3D" id="3.10.120.10">
    <property type="entry name" value="Cytochrome b5-like heme/steroid binding domain"/>
    <property type="match status" value="1"/>
</dbReference>
<dbReference type="FunFam" id="3.10.120.10:FF:000007">
    <property type="entry name" value="Sulfite oxidase, mitochondrial"/>
    <property type="match status" value="1"/>
</dbReference>
<dbReference type="SUPFAM" id="SSF55856">
    <property type="entry name" value="Cytochrome b5-like heme/steroid binding domain"/>
    <property type="match status" value="1"/>
</dbReference>
<evidence type="ECO:0000256" key="9">
    <source>
        <dbReference type="ARBA" id="ARBA00022723"/>
    </source>
</evidence>
<comment type="cofactor">
    <cofactor evidence="1">
        <name>Mo-molybdopterin</name>
        <dbReference type="ChEBI" id="CHEBI:71302"/>
    </cofactor>
</comment>
<dbReference type="Gene3D" id="2.60.40.650">
    <property type="match status" value="1"/>
</dbReference>
<keyword evidence="12" id="KW-0496">Mitochondrion</keyword>
<evidence type="ECO:0000259" key="14">
    <source>
        <dbReference type="PROSITE" id="PS50255"/>
    </source>
</evidence>
<name>A0ABD0LCN5_9CAEN</name>
<proteinExistence type="predicted"/>
<comment type="subcellular location">
    <subcellularLocation>
        <location evidence="3">Mitochondrion intermembrane space</location>
    </subcellularLocation>
</comment>
<comment type="caution">
    <text evidence="15">The sequence shown here is derived from an EMBL/GenBank/DDBJ whole genome shotgun (WGS) entry which is preliminary data.</text>
</comment>